<feature type="binding site" evidence="10">
    <location>
        <begin position="12"/>
        <end position="14"/>
    </location>
    <ligand>
        <name>UDP-N-acetyl-alpha-D-glucosamine</name>
        <dbReference type="ChEBI" id="CHEBI:57705"/>
    </ligand>
</feature>
<dbReference type="GO" id="GO:0071555">
    <property type="term" value="P:cell wall organization"/>
    <property type="evidence" value="ECO:0007669"/>
    <property type="project" value="UniProtKB-KW"/>
</dbReference>
<dbReference type="PANTHER" id="PTHR21015:SF22">
    <property type="entry name" value="GLYCOSYLTRANSFERASE"/>
    <property type="match status" value="1"/>
</dbReference>
<dbReference type="UniPathway" id="UPA00219"/>
<feature type="binding site" evidence="10">
    <location>
        <position position="192"/>
    </location>
    <ligand>
        <name>UDP-N-acetyl-alpha-D-glucosamine</name>
        <dbReference type="ChEBI" id="CHEBI:57705"/>
    </ligand>
</feature>
<keyword evidence="3 10" id="KW-0328">Glycosyltransferase</keyword>
<comment type="subcellular location">
    <subcellularLocation>
        <location evidence="10">Cell membrane</location>
        <topology evidence="10">Peripheral membrane protein</topology>
        <orientation evidence="10">Cytoplasmic side</orientation>
    </subcellularLocation>
</comment>
<keyword evidence="4 10" id="KW-0808">Transferase</keyword>
<keyword evidence="6 10" id="KW-0573">Peptidoglycan synthesis</keyword>
<dbReference type="PANTHER" id="PTHR21015">
    <property type="entry name" value="UDP-N-ACETYLGLUCOSAMINE--N-ACETYLMURAMYL-(PENTAPEPTIDE) PYROPHOSPHORYL-UNDECAPRENOL N-ACETYLGLUCOSAMINE TRANSFERASE 1"/>
    <property type="match status" value="1"/>
</dbReference>
<accession>A0A317MWI6</accession>
<proteinExistence type="inferred from homology"/>
<organism evidence="13 14">
    <name type="scientific">Plasticicumulans acidivorans</name>
    <dbReference type="NCBI Taxonomy" id="886464"/>
    <lineage>
        <taxon>Bacteria</taxon>
        <taxon>Pseudomonadati</taxon>
        <taxon>Pseudomonadota</taxon>
        <taxon>Gammaproteobacteria</taxon>
        <taxon>Candidatus Competibacteraceae</taxon>
        <taxon>Plasticicumulans</taxon>
    </lineage>
</organism>
<dbReference type="InterPro" id="IPR004276">
    <property type="entry name" value="GlycoTrans_28_N"/>
</dbReference>
<evidence type="ECO:0000259" key="11">
    <source>
        <dbReference type="Pfam" id="PF03033"/>
    </source>
</evidence>
<dbReference type="AlphaFoldDB" id="A0A317MWI6"/>
<evidence type="ECO:0000256" key="2">
    <source>
        <dbReference type="ARBA" id="ARBA00022618"/>
    </source>
</evidence>
<dbReference type="Proteomes" id="UP000246569">
    <property type="component" value="Unassembled WGS sequence"/>
</dbReference>
<keyword evidence="8 10" id="KW-0131">Cell cycle</keyword>
<feature type="binding site" evidence="10">
    <location>
        <position position="291"/>
    </location>
    <ligand>
        <name>UDP-N-acetyl-alpha-D-glucosamine</name>
        <dbReference type="ChEBI" id="CHEBI:57705"/>
    </ligand>
</feature>
<comment type="pathway">
    <text evidence="10">Cell wall biogenesis; peptidoglycan biosynthesis.</text>
</comment>
<feature type="binding site" evidence="10">
    <location>
        <position position="124"/>
    </location>
    <ligand>
        <name>UDP-N-acetyl-alpha-D-glucosamine</name>
        <dbReference type="ChEBI" id="CHEBI:57705"/>
    </ligand>
</feature>
<evidence type="ECO:0000259" key="12">
    <source>
        <dbReference type="Pfam" id="PF04101"/>
    </source>
</evidence>
<keyword evidence="5 10" id="KW-0133">Cell shape</keyword>
<dbReference type="EMBL" id="QGTJ01000005">
    <property type="protein sequence ID" value="PWV61829.1"/>
    <property type="molecule type" value="Genomic_DNA"/>
</dbReference>
<dbReference type="GO" id="GO:0008360">
    <property type="term" value="P:regulation of cell shape"/>
    <property type="evidence" value="ECO:0007669"/>
    <property type="project" value="UniProtKB-KW"/>
</dbReference>
<comment type="function">
    <text evidence="10">Cell wall formation. Catalyzes the transfer of a GlcNAc subunit on undecaprenyl-pyrophosphoryl-MurNAc-pentapeptide (lipid intermediate I) to form undecaprenyl-pyrophosphoryl-MurNAc-(pentapeptide)GlcNAc (lipid intermediate II).</text>
</comment>
<evidence type="ECO:0000256" key="5">
    <source>
        <dbReference type="ARBA" id="ARBA00022960"/>
    </source>
</evidence>
<evidence type="ECO:0000313" key="14">
    <source>
        <dbReference type="Proteomes" id="UP000246569"/>
    </source>
</evidence>
<dbReference type="GO" id="GO:0005886">
    <property type="term" value="C:plasma membrane"/>
    <property type="evidence" value="ECO:0007669"/>
    <property type="project" value="UniProtKB-SubCell"/>
</dbReference>
<comment type="similarity">
    <text evidence="10">Belongs to the glycosyltransferase 28 family. MurG subfamily.</text>
</comment>
<dbReference type="RefSeq" id="WP_110018613.1">
    <property type="nucleotide sequence ID" value="NZ_QGTJ01000005.1"/>
</dbReference>
<feature type="domain" description="Glycosyl transferase family 28 C-terminal" evidence="12">
    <location>
        <begin position="186"/>
        <end position="343"/>
    </location>
</feature>
<dbReference type="Gene3D" id="3.40.50.2000">
    <property type="entry name" value="Glycogen Phosphorylase B"/>
    <property type="match status" value="2"/>
</dbReference>
<evidence type="ECO:0000256" key="4">
    <source>
        <dbReference type="ARBA" id="ARBA00022679"/>
    </source>
</evidence>
<feature type="domain" description="Glycosyltransferase family 28 N-terminal" evidence="11">
    <location>
        <begin position="5"/>
        <end position="141"/>
    </location>
</feature>
<evidence type="ECO:0000256" key="8">
    <source>
        <dbReference type="ARBA" id="ARBA00023306"/>
    </source>
</evidence>
<evidence type="ECO:0000256" key="9">
    <source>
        <dbReference type="ARBA" id="ARBA00023316"/>
    </source>
</evidence>
<dbReference type="InterPro" id="IPR006009">
    <property type="entry name" value="GlcNAc_MurG"/>
</dbReference>
<dbReference type="CDD" id="cd03785">
    <property type="entry name" value="GT28_MurG"/>
    <property type="match status" value="1"/>
</dbReference>
<dbReference type="GO" id="GO:0051991">
    <property type="term" value="F:UDP-N-acetyl-D-glucosamine:N-acetylmuramoyl-L-alanyl-D-glutamyl-meso-2,6-diaminopimelyl-D-alanyl-D-alanine-diphosphoundecaprenol 4-beta-N-acetylglucosaminlytransferase activity"/>
    <property type="evidence" value="ECO:0007669"/>
    <property type="project" value="RHEA"/>
</dbReference>
<protein>
    <recommendedName>
        <fullName evidence="10">UDP-N-acetylglucosamine--N-acetylmuramyl-(pentapeptide) pyrophosphoryl-undecaprenol N-acetylglucosamine transferase</fullName>
        <ecNumber evidence="10">2.4.1.227</ecNumber>
    </recommendedName>
    <alternativeName>
        <fullName evidence="10">Undecaprenyl-PP-MurNAc-pentapeptide-UDPGlcNAc GlcNAc transferase</fullName>
    </alternativeName>
</protein>
<evidence type="ECO:0000256" key="10">
    <source>
        <dbReference type="HAMAP-Rule" id="MF_00033"/>
    </source>
</evidence>
<dbReference type="SUPFAM" id="SSF53756">
    <property type="entry name" value="UDP-Glycosyltransferase/glycogen phosphorylase"/>
    <property type="match status" value="1"/>
</dbReference>
<keyword evidence="1 10" id="KW-1003">Cell membrane</keyword>
<comment type="catalytic activity">
    <reaction evidence="10">
        <text>di-trans,octa-cis-undecaprenyl diphospho-N-acetyl-alpha-D-muramoyl-L-alanyl-D-glutamyl-meso-2,6-diaminopimeloyl-D-alanyl-D-alanine + UDP-N-acetyl-alpha-D-glucosamine = di-trans,octa-cis-undecaprenyl diphospho-[N-acetyl-alpha-D-glucosaminyl-(1-&gt;4)]-N-acetyl-alpha-D-muramoyl-L-alanyl-D-glutamyl-meso-2,6-diaminopimeloyl-D-alanyl-D-alanine + UDP + H(+)</text>
        <dbReference type="Rhea" id="RHEA:31227"/>
        <dbReference type="ChEBI" id="CHEBI:15378"/>
        <dbReference type="ChEBI" id="CHEBI:57705"/>
        <dbReference type="ChEBI" id="CHEBI:58223"/>
        <dbReference type="ChEBI" id="CHEBI:61387"/>
        <dbReference type="ChEBI" id="CHEBI:61388"/>
        <dbReference type="EC" id="2.4.1.227"/>
    </reaction>
</comment>
<gene>
    <name evidence="10" type="primary">murG</name>
    <name evidence="13" type="ORF">C7443_105263</name>
</gene>
<evidence type="ECO:0000313" key="13">
    <source>
        <dbReference type="EMBL" id="PWV61829.1"/>
    </source>
</evidence>
<dbReference type="Pfam" id="PF03033">
    <property type="entry name" value="Glyco_transf_28"/>
    <property type="match status" value="1"/>
</dbReference>
<dbReference type="GO" id="GO:0051301">
    <property type="term" value="P:cell division"/>
    <property type="evidence" value="ECO:0007669"/>
    <property type="project" value="UniProtKB-KW"/>
</dbReference>
<feature type="binding site" evidence="10">
    <location>
        <position position="246"/>
    </location>
    <ligand>
        <name>UDP-N-acetyl-alpha-D-glucosamine</name>
        <dbReference type="ChEBI" id="CHEBI:57705"/>
    </ligand>
</feature>
<reference evidence="13 14" key="1">
    <citation type="submission" date="2018-05" db="EMBL/GenBank/DDBJ databases">
        <title>Genomic Encyclopedia of Type Strains, Phase IV (KMG-IV): sequencing the most valuable type-strain genomes for metagenomic binning, comparative biology and taxonomic classification.</title>
        <authorList>
            <person name="Goeker M."/>
        </authorList>
    </citation>
    <scope>NUCLEOTIDE SEQUENCE [LARGE SCALE GENOMIC DNA]</scope>
    <source>
        <strain evidence="13 14">DSM 23606</strain>
    </source>
</reference>
<name>A0A317MWI6_9GAMM</name>
<dbReference type="HAMAP" id="MF_00033">
    <property type="entry name" value="MurG"/>
    <property type="match status" value="1"/>
</dbReference>
<keyword evidence="9 10" id="KW-0961">Cell wall biogenesis/degradation</keyword>
<dbReference type="Pfam" id="PF04101">
    <property type="entry name" value="Glyco_tran_28_C"/>
    <property type="match status" value="1"/>
</dbReference>
<keyword evidence="14" id="KW-1185">Reference proteome</keyword>
<evidence type="ECO:0000256" key="3">
    <source>
        <dbReference type="ARBA" id="ARBA00022676"/>
    </source>
</evidence>
<dbReference type="EC" id="2.4.1.227" evidence="10"/>
<dbReference type="OrthoDB" id="9808936at2"/>
<keyword evidence="7 10" id="KW-0472">Membrane</keyword>
<sequence>MTSPVLIMAGGTGGHVFPALAVAEELRTRGIPVVWLGSTQGMEARLVPARGFPLECLDVAGLRGKGWGRRLSAPFMLARACAQAFSLLRRLQPRLVIGFGGFASGPGGAMARLRGIPLLIHEQNAIAGYTNRILARLATRVCEAFPGAFPAARAALATGNPVRAEIAALPAPVERFAGRDAAAVRLLVVGGSQGALALNQLVPQALALLPEQQRPQVRHQAGGRMLDSAAEAYRQAGLEVQPEPFIEDMAAAYAWADLVLCRSGALTVAELAAAGVGSLLVPFPFAVDDHQTANGRYLERAGAARVLPQSTLTAQSLADELAPLLADRSRLLAMAEAARGLAQPQAALRVAEAGLAIARPTAFPPNPKQEPSS</sequence>
<dbReference type="GO" id="GO:0050511">
    <property type="term" value="F:undecaprenyldiphospho-muramoylpentapeptide beta-N-acetylglucosaminyltransferase activity"/>
    <property type="evidence" value="ECO:0007669"/>
    <property type="project" value="UniProtKB-UniRule"/>
</dbReference>
<dbReference type="GO" id="GO:0009252">
    <property type="term" value="P:peptidoglycan biosynthetic process"/>
    <property type="evidence" value="ECO:0007669"/>
    <property type="project" value="UniProtKB-UniRule"/>
</dbReference>
<evidence type="ECO:0000256" key="7">
    <source>
        <dbReference type="ARBA" id="ARBA00023136"/>
    </source>
</evidence>
<evidence type="ECO:0000256" key="6">
    <source>
        <dbReference type="ARBA" id="ARBA00022984"/>
    </source>
</evidence>
<dbReference type="NCBIfam" id="TIGR01133">
    <property type="entry name" value="murG"/>
    <property type="match status" value="1"/>
</dbReference>
<evidence type="ECO:0000256" key="1">
    <source>
        <dbReference type="ARBA" id="ARBA00022475"/>
    </source>
</evidence>
<feature type="binding site" evidence="10">
    <location>
        <position position="163"/>
    </location>
    <ligand>
        <name>UDP-N-acetyl-alpha-D-glucosamine</name>
        <dbReference type="ChEBI" id="CHEBI:57705"/>
    </ligand>
</feature>
<dbReference type="GO" id="GO:0005975">
    <property type="term" value="P:carbohydrate metabolic process"/>
    <property type="evidence" value="ECO:0007669"/>
    <property type="project" value="InterPro"/>
</dbReference>
<feature type="binding site" evidence="10">
    <location>
        <begin position="265"/>
        <end position="270"/>
    </location>
    <ligand>
        <name>UDP-N-acetyl-alpha-D-glucosamine</name>
        <dbReference type="ChEBI" id="CHEBI:57705"/>
    </ligand>
</feature>
<comment type="caution">
    <text evidence="13">The sequence shown here is derived from an EMBL/GenBank/DDBJ whole genome shotgun (WGS) entry which is preliminary data.</text>
</comment>
<keyword evidence="2 10" id="KW-0132">Cell division</keyword>
<dbReference type="InterPro" id="IPR007235">
    <property type="entry name" value="Glyco_trans_28_C"/>
</dbReference>